<name>A0A382LTM8_9ZZZZ</name>
<evidence type="ECO:0000313" key="1">
    <source>
        <dbReference type="EMBL" id="SVC39813.1"/>
    </source>
</evidence>
<accession>A0A382LTM8</accession>
<gene>
    <name evidence="1" type="ORF">METZ01_LOCUS292667</name>
</gene>
<dbReference type="AlphaFoldDB" id="A0A382LTM8"/>
<feature type="non-terminal residue" evidence="1">
    <location>
        <position position="73"/>
    </location>
</feature>
<organism evidence="1">
    <name type="scientific">marine metagenome</name>
    <dbReference type="NCBI Taxonomy" id="408172"/>
    <lineage>
        <taxon>unclassified sequences</taxon>
        <taxon>metagenomes</taxon>
        <taxon>ecological metagenomes</taxon>
    </lineage>
</organism>
<sequence length="73" mass="7813">MSTGTAVSAASLLLALLWSACGEYSDRAPQLEPVSQDRQAPYQPLALPEMAEGSLKYYLIAADALAHDRFAEA</sequence>
<proteinExistence type="predicted"/>
<reference evidence="1" key="1">
    <citation type="submission" date="2018-05" db="EMBL/GenBank/DDBJ databases">
        <authorList>
            <person name="Lanie J.A."/>
            <person name="Ng W.-L."/>
            <person name="Kazmierczak K.M."/>
            <person name="Andrzejewski T.M."/>
            <person name="Davidsen T.M."/>
            <person name="Wayne K.J."/>
            <person name="Tettelin H."/>
            <person name="Glass J.I."/>
            <person name="Rusch D."/>
            <person name="Podicherti R."/>
            <person name="Tsui H.-C.T."/>
            <person name="Winkler M.E."/>
        </authorList>
    </citation>
    <scope>NUCLEOTIDE SEQUENCE</scope>
</reference>
<dbReference type="EMBL" id="UINC01089054">
    <property type="protein sequence ID" value="SVC39813.1"/>
    <property type="molecule type" value="Genomic_DNA"/>
</dbReference>
<protein>
    <submittedName>
        <fullName evidence="1">Uncharacterized protein</fullName>
    </submittedName>
</protein>